<evidence type="ECO:0000256" key="1">
    <source>
        <dbReference type="ARBA" id="ARBA00005189"/>
    </source>
</evidence>
<keyword evidence="2 5" id="KW-0808">Transferase</keyword>
<evidence type="ECO:0000313" key="5">
    <source>
        <dbReference type="EMBL" id="EGJ72365.1"/>
    </source>
</evidence>
<dbReference type="GO" id="GO:0006654">
    <property type="term" value="P:phosphatidic acid biosynthetic process"/>
    <property type="evidence" value="ECO:0007669"/>
    <property type="project" value="TreeGrafter"/>
</dbReference>
<dbReference type="Pfam" id="PF01553">
    <property type="entry name" value="Acyltransferase"/>
    <property type="match status" value="1"/>
</dbReference>
<dbReference type="SUPFAM" id="SSF69593">
    <property type="entry name" value="Glycerol-3-phosphate (1)-acyltransferase"/>
    <property type="match status" value="1"/>
</dbReference>
<gene>
    <name evidence="5" type="ORF">Bcop_2201</name>
</gene>
<comment type="pathway">
    <text evidence="1">Lipid metabolism.</text>
</comment>
<organism evidence="5 6">
    <name type="scientific">Bacteroides coprosuis DSM 18011</name>
    <dbReference type="NCBI Taxonomy" id="679937"/>
    <lineage>
        <taxon>Bacteria</taxon>
        <taxon>Pseudomonadati</taxon>
        <taxon>Bacteroidota</taxon>
        <taxon>Bacteroidia</taxon>
        <taxon>Bacteroidales</taxon>
        <taxon>Bacteroidaceae</taxon>
        <taxon>Bacteroides</taxon>
    </lineage>
</organism>
<dbReference type="PANTHER" id="PTHR10434">
    <property type="entry name" value="1-ACYL-SN-GLYCEROL-3-PHOSPHATE ACYLTRANSFERASE"/>
    <property type="match status" value="1"/>
</dbReference>
<dbReference type="EMBL" id="CM001167">
    <property type="protein sequence ID" value="EGJ72365.1"/>
    <property type="molecule type" value="Genomic_DNA"/>
</dbReference>
<protein>
    <submittedName>
        <fullName evidence="5">Phospholipid/glycerol acyltransferase</fullName>
    </submittedName>
</protein>
<dbReference type="PANTHER" id="PTHR10434:SF9">
    <property type="entry name" value="PHOSPHOLIPID_GLYCEROL ACYLTRANSFERASE DOMAIN-CONTAINING PROTEIN"/>
    <property type="match status" value="1"/>
</dbReference>
<dbReference type="HOGENOM" id="CLU_099447_0_0_10"/>
<feature type="domain" description="Phospholipid/glycerol acyltransferase" evidence="4">
    <location>
        <begin position="29"/>
        <end position="141"/>
    </location>
</feature>
<dbReference type="AlphaFoldDB" id="F3ZTY1"/>
<keyword evidence="3 5" id="KW-0012">Acyltransferase</keyword>
<evidence type="ECO:0000256" key="2">
    <source>
        <dbReference type="ARBA" id="ARBA00022679"/>
    </source>
</evidence>
<proteinExistence type="predicted"/>
<evidence type="ECO:0000313" key="6">
    <source>
        <dbReference type="Proteomes" id="UP000018439"/>
    </source>
</evidence>
<dbReference type="OrthoDB" id="9796839at2"/>
<evidence type="ECO:0000256" key="3">
    <source>
        <dbReference type="ARBA" id="ARBA00023315"/>
    </source>
</evidence>
<reference evidence="5 6" key="1">
    <citation type="journal article" date="2011" name="Stand. Genomic Sci.">
        <title>Non-contiguous finished genome sequence of Bacteroides coprosuis type strain (PC139).</title>
        <authorList>
            <person name="Land M."/>
            <person name="Held B."/>
            <person name="Gronow S."/>
            <person name="Abt B."/>
            <person name="Lucas S."/>
            <person name="Del Rio T.G."/>
            <person name="Nolan M."/>
            <person name="Tice H."/>
            <person name="Cheng J.F."/>
            <person name="Pitluck S."/>
            <person name="Liolios K."/>
            <person name="Pagani I."/>
            <person name="Ivanova N."/>
            <person name="Mavromatis K."/>
            <person name="Mikhailova N."/>
            <person name="Pati A."/>
            <person name="Tapia R."/>
            <person name="Han C."/>
            <person name="Goodwin L."/>
            <person name="Chen A."/>
            <person name="Palaniappan K."/>
            <person name="Hauser L."/>
            <person name="Brambilla E.M."/>
            <person name="Rohde M."/>
            <person name="Goker M."/>
            <person name="Detter J.C."/>
            <person name="Woyke T."/>
            <person name="Bristow J."/>
            <person name="Eisen J.A."/>
            <person name="Markowitz V."/>
            <person name="Hugenholtz P."/>
            <person name="Kyrpides N.C."/>
            <person name="Klenk H.P."/>
            <person name="Lapidus A."/>
        </authorList>
    </citation>
    <scope>NUCLEOTIDE SEQUENCE</scope>
    <source>
        <strain evidence="5 6">DSM 18011</strain>
    </source>
</reference>
<evidence type="ECO:0000259" key="4">
    <source>
        <dbReference type="SMART" id="SM00563"/>
    </source>
</evidence>
<dbReference type="InterPro" id="IPR002123">
    <property type="entry name" value="Plipid/glycerol_acylTrfase"/>
</dbReference>
<dbReference type="GO" id="GO:0003841">
    <property type="term" value="F:1-acylglycerol-3-phosphate O-acyltransferase activity"/>
    <property type="evidence" value="ECO:0007669"/>
    <property type="project" value="TreeGrafter"/>
</dbReference>
<name>F3ZTY1_9BACE</name>
<dbReference type="eggNOG" id="COG0204">
    <property type="taxonomic scope" value="Bacteria"/>
</dbReference>
<dbReference type="SMART" id="SM00563">
    <property type="entry name" value="PlsC"/>
    <property type="match status" value="1"/>
</dbReference>
<sequence>MKQKFFKFIFDRLLGWKAIFDVEIPDKCVICVAPHTSNWDLLMGKIFYAAYNRKASFMMKKEWFIFPLGLLFKAIGGIPVNRSKNTSLVDQMSQKFASTDYFNLAITPEGTRKANTNWKKGFYFIAKGANVPIILVGLDYGTKTIQIGKRFIPSGDIEKDMPIIKDFFKDFKGKNPEKFVL</sequence>
<dbReference type="Proteomes" id="UP000018439">
    <property type="component" value="Chromosome"/>
</dbReference>
<accession>F3ZTY1</accession>
<keyword evidence="6" id="KW-1185">Reference proteome</keyword>
<dbReference type="STRING" id="679937.Bcop_2201"/>